<evidence type="ECO:0000256" key="1">
    <source>
        <dbReference type="SAM" id="SignalP"/>
    </source>
</evidence>
<evidence type="ECO:0000313" key="3">
    <source>
        <dbReference type="Proteomes" id="UP000192872"/>
    </source>
</evidence>
<proteinExistence type="predicted"/>
<gene>
    <name evidence="2" type="ORF">A4S15_09885</name>
</gene>
<evidence type="ECO:0000313" key="2">
    <source>
        <dbReference type="EMBL" id="OQW51781.1"/>
    </source>
</evidence>
<dbReference type="Proteomes" id="UP000192872">
    <property type="component" value="Unassembled WGS sequence"/>
</dbReference>
<name>A0A1W9HX07_9HYPH</name>
<keyword evidence="1" id="KW-0732">Signal</keyword>
<dbReference type="RefSeq" id="WP_376802220.1">
    <property type="nucleotide sequence ID" value="NZ_DBNB01000034.1"/>
</dbReference>
<organism evidence="2 3">
    <name type="scientific">Candidatus Raskinella chloraquaticus</name>
    <dbReference type="NCBI Taxonomy" id="1951219"/>
    <lineage>
        <taxon>Bacteria</taxon>
        <taxon>Pseudomonadati</taxon>
        <taxon>Pseudomonadota</taxon>
        <taxon>Alphaproteobacteria</taxon>
        <taxon>Hyphomicrobiales</taxon>
        <taxon>Phreatobacteraceae</taxon>
        <taxon>Candidatus Raskinella</taxon>
    </lineage>
</organism>
<reference evidence="2 3" key="1">
    <citation type="journal article" date="2017" name="Water Res.">
        <title>Comammox in drinking water systems.</title>
        <authorList>
            <person name="Wang Y."/>
            <person name="Ma L."/>
            <person name="Mao Y."/>
            <person name="Jiang X."/>
            <person name="Xia Y."/>
            <person name="Yu K."/>
            <person name="Li B."/>
            <person name="Zhang T."/>
        </authorList>
    </citation>
    <scope>NUCLEOTIDE SEQUENCE [LARGE SCALE GENOMIC DNA]</scope>
    <source>
        <strain evidence="2">SG_bin8</strain>
    </source>
</reference>
<feature type="chain" id="PRO_5012913351" evidence="1">
    <location>
        <begin position="22"/>
        <end position="165"/>
    </location>
</feature>
<dbReference type="AlphaFoldDB" id="A0A1W9HX07"/>
<comment type="caution">
    <text evidence="2">The sequence shown here is derived from an EMBL/GenBank/DDBJ whole genome shotgun (WGS) entry which is preliminary data.</text>
</comment>
<protein>
    <submittedName>
        <fullName evidence="2">Uncharacterized protein</fullName>
    </submittedName>
</protein>
<feature type="signal peptide" evidence="1">
    <location>
        <begin position="1"/>
        <end position="21"/>
    </location>
</feature>
<accession>A0A1W9HX07</accession>
<sequence length="165" mass="18165">MSRCFALFACLTLVSASSVYAQGAAPAPSASTIPGANPRPGPITTKAPPVDYFIGSWSTVSFNDEGDVGRMVQVARGYCNLPYKINRRTSDTFEMYVAEKLVEVKLLEQDNRVYIVPNTPEGQKIYGARELSVRDSNIFSLKYLENANHVRYGQNVFVRCGKQAG</sequence>
<dbReference type="EMBL" id="LWDL01000017">
    <property type="protein sequence ID" value="OQW51781.1"/>
    <property type="molecule type" value="Genomic_DNA"/>
</dbReference>